<sequence>MFNITRVYFKNTSQDTSSTELKKSSALSARFCRPVQDATLRWHNGCSGSQRDSNQPPEIPAKRVSLRRSVKTSLRPKGFSSAQPLRPNRALLGASGADLPDAYKTALNFCLSYPSWSASSPPSTTFSSSLSLFPITPSNTHQRPPPPPQWRARCLLLTSCWLGLNGAPTLA</sequence>
<dbReference type="Proteomes" id="UP000053477">
    <property type="component" value="Unassembled WGS sequence"/>
</dbReference>
<evidence type="ECO:0000313" key="3">
    <source>
        <dbReference type="Proteomes" id="UP000053477"/>
    </source>
</evidence>
<organism evidence="2 3">
    <name type="scientific">Schizopora paradoxa</name>
    <dbReference type="NCBI Taxonomy" id="27342"/>
    <lineage>
        <taxon>Eukaryota</taxon>
        <taxon>Fungi</taxon>
        <taxon>Dikarya</taxon>
        <taxon>Basidiomycota</taxon>
        <taxon>Agaricomycotina</taxon>
        <taxon>Agaricomycetes</taxon>
        <taxon>Hymenochaetales</taxon>
        <taxon>Schizoporaceae</taxon>
        <taxon>Schizopora</taxon>
    </lineage>
</organism>
<proteinExistence type="predicted"/>
<feature type="region of interest" description="Disordered" evidence="1">
    <location>
        <begin position="43"/>
        <end position="85"/>
    </location>
</feature>
<evidence type="ECO:0000256" key="1">
    <source>
        <dbReference type="SAM" id="MobiDB-lite"/>
    </source>
</evidence>
<feature type="compositionally biased region" description="Polar residues" evidence="1">
    <location>
        <begin position="46"/>
        <end position="56"/>
    </location>
</feature>
<dbReference type="EMBL" id="KQ085966">
    <property type="protein sequence ID" value="KLO13020.1"/>
    <property type="molecule type" value="Genomic_DNA"/>
</dbReference>
<protein>
    <submittedName>
        <fullName evidence="2">Uncharacterized protein</fullName>
    </submittedName>
</protein>
<accession>A0A0H2RM40</accession>
<keyword evidence="3" id="KW-1185">Reference proteome</keyword>
<evidence type="ECO:0000313" key="2">
    <source>
        <dbReference type="EMBL" id="KLO13020.1"/>
    </source>
</evidence>
<reference evidence="2 3" key="1">
    <citation type="submission" date="2015-04" db="EMBL/GenBank/DDBJ databases">
        <title>Complete genome sequence of Schizopora paradoxa KUC8140, a cosmopolitan wood degrader in East Asia.</title>
        <authorList>
            <consortium name="DOE Joint Genome Institute"/>
            <person name="Min B."/>
            <person name="Park H."/>
            <person name="Jang Y."/>
            <person name="Kim J.-J."/>
            <person name="Kim K.H."/>
            <person name="Pangilinan J."/>
            <person name="Lipzen A."/>
            <person name="Riley R."/>
            <person name="Grigoriev I.V."/>
            <person name="Spatafora J.W."/>
            <person name="Choi I.-G."/>
        </authorList>
    </citation>
    <scope>NUCLEOTIDE SEQUENCE [LARGE SCALE GENOMIC DNA]</scope>
    <source>
        <strain evidence="2 3">KUC8140</strain>
    </source>
</reference>
<dbReference type="InParanoid" id="A0A0H2RM40"/>
<dbReference type="AlphaFoldDB" id="A0A0H2RM40"/>
<name>A0A0H2RM40_9AGAM</name>
<gene>
    <name evidence="2" type="ORF">SCHPADRAFT_384293</name>
</gene>